<evidence type="ECO:0000256" key="8">
    <source>
        <dbReference type="PIRSR" id="PIRSR615500-1"/>
    </source>
</evidence>
<dbReference type="Gene3D" id="3.40.50.200">
    <property type="entry name" value="Peptidase S8/S53 domain"/>
    <property type="match status" value="1"/>
</dbReference>
<dbReference type="InterPro" id="IPR050131">
    <property type="entry name" value="Peptidase_S8_subtilisin-like"/>
</dbReference>
<protein>
    <submittedName>
        <fullName evidence="13">Peptidase S8 and S53 subtilisin kexin sedolisin (Vpr)</fullName>
    </submittedName>
</protein>
<keyword evidence="2" id="KW-0134">Cell wall</keyword>
<evidence type="ECO:0000256" key="10">
    <source>
        <dbReference type="SAM" id="Phobius"/>
    </source>
</evidence>
<dbReference type="EMBL" id="KF900518">
    <property type="protein sequence ID" value="AIE97858.1"/>
    <property type="molecule type" value="Genomic_DNA"/>
</dbReference>
<evidence type="ECO:0000256" key="7">
    <source>
        <dbReference type="ARBA" id="ARBA00022825"/>
    </source>
</evidence>
<dbReference type="InterPro" id="IPR023828">
    <property type="entry name" value="Peptidase_S8_Ser-AS"/>
</dbReference>
<dbReference type="InterPro" id="IPR003137">
    <property type="entry name" value="PA_domain"/>
</dbReference>
<dbReference type="CDD" id="cd07474">
    <property type="entry name" value="Peptidases_S8_subtilisin_Vpr-like"/>
    <property type="match status" value="1"/>
</dbReference>
<dbReference type="PROSITE" id="PS00138">
    <property type="entry name" value="SUBTILASE_SER"/>
    <property type="match status" value="1"/>
</dbReference>
<comment type="similarity">
    <text evidence="1 9">Belongs to the peptidase S8 family.</text>
</comment>
<evidence type="ECO:0000313" key="13">
    <source>
        <dbReference type="EMBL" id="AIE97858.1"/>
    </source>
</evidence>
<dbReference type="PANTHER" id="PTHR43806">
    <property type="entry name" value="PEPTIDASE S8"/>
    <property type="match status" value="1"/>
</dbReference>
<feature type="active site" description="Charge relay system" evidence="8">
    <location>
        <position position="415"/>
    </location>
</feature>
<keyword evidence="7 9" id="KW-0720">Serine protease</keyword>
<evidence type="ECO:0000259" key="12">
    <source>
        <dbReference type="Pfam" id="PF02225"/>
    </source>
</evidence>
<feature type="transmembrane region" description="Helical" evidence="10">
    <location>
        <begin position="669"/>
        <end position="686"/>
    </location>
</feature>
<dbReference type="Pfam" id="PF00082">
    <property type="entry name" value="Peptidase_S8"/>
    <property type="match status" value="1"/>
</dbReference>
<proteinExistence type="inferred from homology"/>
<keyword evidence="3" id="KW-0964">Secreted</keyword>
<dbReference type="GO" id="GO:0004252">
    <property type="term" value="F:serine-type endopeptidase activity"/>
    <property type="evidence" value="ECO:0007669"/>
    <property type="project" value="InterPro"/>
</dbReference>
<keyword evidence="4 9" id="KW-0645">Protease</keyword>
<dbReference type="InterPro" id="IPR000209">
    <property type="entry name" value="Peptidase_S8/S53_dom"/>
</dbReference>
<evidence type="ECO:0000256" key="3">
    <source>
        <dbReference type="ARBA" id="ARBA00022525"/>
    </source>
</evidence>
<keyword evidence="10" id="KW-0812">Transmembrane</keyword>
<name>A0A075G2U2_9ARCH</name>
<keyword evidence="10" id="KW-1133">Transmembrane helix</keyword>
<dbReference type="InterPro" id="IPR034213">
    <property type="entry name" value="S8_Vpr-like"/>
</dbReference>
<dbReference type="InterPro" id="IPR015500">
    <property type="entry name" value="Peptidase_S8_subtilisin-rel"/>
</dbReference>
<feature type="domain" description="Peptidase S8/S53" evidence="11">
    <location>
        <begin position="71"/>
        <end position="448"/>
    </location>
</feature>
<sequence length="689" mass="75121">MQFNALAKNEISLKKCSHMQYQKIFFLAILISISAVLISNQLQSTDNISILVNNSGPFIGTGISYQSGYDGSGIVVSIIDTGIDLDHADLEGQIIGGYDFVDNDEIPEDTNGHGTQVAGIIASNGNIKGIAPNSKILMYKVSEDGESVPSHLIIKAIEKSIEDNADIINISLGINQTNTKIDQIVNKAVKNNIFVVTAAGNFGPELSTIGSPGINPNAITVGATFNNVTSSLVSTFEIDDKTFNVFPMVGTQALTEPITSQIIFGKYGRVNDLLEGNFQDSIMLIERGSDIENEIVYFSDKEKNAANVGARAIIVYNNEPGIFFGELIHEYVDEGYEPTIPALSVSRDDGLIIKEILQSDTKGTLDVFYHPDFVAYFSSRGPVSPFYIKPDLVAPGAFINTTDINGDYKISSGTSFAAPHVAGTAALILQKNPELTPQELKSILMTTSEIVYDQFDDRFPIEVSGNGRIDASKAINAELIIIPANLIFDLSSTNQIQTKHLKINGIDGEPMSIRFEESHIVDFDYSLDNENLVINAKLTEQSLGDFESRIIINHNEIDYHIPIIVRVSEGAITINEDGGKLGIDISSPSSWSYAKISVINQETGKTFTDSIVPGKNSELTVYQPGEYWIDVKIKDGDKTLSAYATIQVEKIEHNEKNIANVLNLPEKPILIIAAIMIVTAIVGLSIRRR</sequence>
<reference evidence="13" key="1">
    <citation type="journal article" date="2014" name="Genome Biol. Evol.">
        <title>Pangenome evidence for extensive interdomain horizontal transfer affecting lineage core and shell genes in uncultured planktonic thaumarchaeota and euryarchaeota.</title>
        <authorList>
            <person name="Deschamps P."/>
            <person name="Zivanovic Y."/>
            <person name="Moreira D."/>
            <person name="Rodriguez-Valera F."/>
            <person name="Lopez-Garcia P."/>
        </authorList>
    </citation>
    <scope>NUCLEOTIDE SEQUENCE</scope>
</reference>
<dbReference type="PANTHER" id="PTHR43806:SF65">
    <property type="entry name" value="SERINE PROTEASE APRX"/>
    <property type="match status" value="1"/>
</dbReference>
<feature type="active site" description="Charge relay system" evidence="8">
    <location>
        <position position="80"/>
    </location>
</feature>
<dbReference type="PROSITE" id="PS00137">
    <property type="entry name" value="SUBTILASE_HIS"/>
    <property type="match status" value="1"/>
</dbReference>
<evidence type="ECO:0000256" key="1">
    <source>
        <dbReference type="ARBA" id="ARBA00011073"/>
    </source>
</evidence>
<accession>A0A075G2U2</accession>
<dbReference type="InterPro" id="IPR022398">
    <property type="entry name" value="Peptidase_S8_His-AS"/>
</dbReference>
<evidence type="ECO:0000256" key="6">
    <source>
        <dbReference type="ARBA" id="ARBA00022801"/>
    </source>
</evidence>
<evidence type="ECO:0000256" key="9">
    <source>
        <dbReference type="RuleBase" id="RU003355"/>
    </source>
</evidence>
<dbReference type="Gene3D" id="3.50.30.30">
    <property type="match status" value="1"/>
</dbReference>
<evidence type="ECO:0000256" key="5">
    <source>
        <dbReference type="ARBA" id="ARBA00022729"/>
    </source>
</evidence>
<evidence type="ECO:0000256" key="4">
    <source>
        <dbReference type="ARBA" id="ARBA00022670"/>
    </source>
</evidence>
<organism evidence="13">
    <name type="scientific">uncultured marine thaumarchaeote KM3_03_B08</name>
    <dbReference type="NCBI Taxonomy" id="1455959"/>
    <lineage>
        <taxon>Archaea</taxon>
        <taxon>Nitrososphaerota</taxon>
        <taxon>environmental samples</taxon>
    </lineage>
</organism>
<gene>
    <name evidence="13" type="primary">vpr</name>
</gene>
<keyword evidence="10" id="KW-0472">Membrane</keyword>
<dbReference type="Pfam" id="PF02225">
    <property type="entry name" value="PA"/>
    <property type="match status" value="1"/>
</dbReference>
<feature type="active site" description="Charge relay system" evidence="8">
    <location>
        <position position="113"/>
    </location>
</feature>
<dbReference type="InterPro" id="IPR046450">
    <property type="entry name" value="PA_dom_sf"/>
</dbReference>
<dbReference type="InterPro" id="IPR023827">
    <property type="entry name" value="Peptidase_S8_Asp-AS"/>
</dbReference>
<dbReference type="GO" id="GO:0006508">
    <property type="term" value="P:proteolysis"/>
    <property type="evidence" value="ECO:0007669"/>
    <property type="project" value="UniProtKB-KW"/>
</dbReference>
<dbReference type="PROSITE" id="PS00136">
    <property type="entry name" value="SUBTILASE_ASP"/>
    <property type="match status" value="1"/>
</dbReference>
<dbReference type="PROSITE" id="PS51892">
    <property type="entry name" value="SUBTILASE"/>
    <property type="match status" value="1"/>
</dbReference>
<dbReference type="SUPFAM" id="SSF52743">
    <property type="entry name" value="Subtilisin-like"/>
    <property type="match status" value="1"/>
</dbReference>
<keyword evidence="6 9" id="KW-0378">Hydrolase</keyword>
<keyword evidence="5" id="KW-0732">Signal</keyword>
<dbReference type="InterPro" id="IPR036852">
    <property type="entry name" value="Peptidase_S8/S53_dom_sf"/>
</dbReference>
<feature type="domain" description="PA" evidence="12">
    <location>
        <begin position="267"/>
        <end position="352"/>
    </location>
</feature>
<dbReference type="AlphaFoldDB" id="A0A075G2U2"/>
<evidence type="ECO:0000256" key="2">
    <source>
        <dbReference type="ARBA" id="ARBA00022512"/>
    </source>
</evidence>
<dbReference type="PRINTS" id="PR00723">
    <property type="entry name" value="SUBTILISIN"/>
</dbReference>
<feature type="transmembrane region" description="Helical" evidence="10">
    <location>
        <begin position="21"/>
        <end position="39"/>
    </location>
</feature>
<dbReference type="SUPFAM" id="SSF52025">
    <property type="entry name" value="PA domain"/>
    <property type="match status" value="1"/>
</dbReference>
<evidence type="ECO:0000259" key="11">
    <source>
        <dbReference type="Pfam" id="PF00082"/>
    </source>
</evidence>